<evidence type="ECO:0000313" key="5">
    <source>
        <dbReference type="Proteomes" id="UP000272471"/>
    </source>
</evidence>
<evidence type="ECO:0000313" key="4">
    <source>
        <dbReference type="Proteomes" id="UP000037836"/>
    </source>
</evidence>
<dbReference type="EMBL" id="RBPS01000356">
    <property type="protein sequence ID" value="RMO29927.1"/>
    <property type="molecule type" value="Genomic_DNA"/>
</dbReference>
<sequence length="41" mass="4614">MKKEKDTPTQISSDYDSVMETLSRVEVAFAKRGLKCHSVVV</sequence>
<dbReference type="Proteomes" id="UP000273536">
    <property type="component" value="Unassembled WGS sequence"/>
</dbReference>
<proteinExistence type="predicted"/>
<dbReference type="AlphaFoldDB" id="A0A3M4MC48"/>
<gene>
    <name evidence="1" type="ORF">AC496_5187</name>
    <name evidence="3" type="ORF">ALQ11_102150</name>
    <name evidence="2" type="ORF">ALQ42_102104</name>
</gene>
<dbReference type="EMBL" id="RBQX01000176">
    <property type="protein sequence ID" value="RMQ15575.1"/>
    <property type="molecule type" value="Genomic_DNA"/>
</dbReference>
<evidence type="ECO:0000313" key="3">
    <source>
        <dbReference type="EMBL" id="RMQ15575.1"/>
    </source>
</evidence>
<organism evidence="2 6">
    <name type="scientific">Pseudomonas savastanoi pv. glycinea</name>
    <name type="common">Pseudomonas syringae pv. glycinea</name>
    <dbReference type="NCBI Taxonomy" id="318"/>
    <lineage>
        <taxon>Bacteria</taxon>
        <taxon>Pseudomonadati</taxon>
        <taxon>Pseudomonadota</taxon>
        <taxon>Gammaproteobacteria</taxon>
        <taxon>Pseudomonadales</taxon>
        <taxon>Pseudomonadaceae</taxon>
        <taxon>Pseudomonas</taxon>
    </lineage>
</organism>
<evidence type="ECO:0000313" key="1">
    <source>
        <dbReference type="EMBL" id="KPC46008.1"/>
    </source>
</evidence>
<name>A0A3M4MC48_PSESG</name>
<keyword evidence="4" id="KW-1185">Reference proteome</keyword>
<comment type="caution">
    <text evidence="2">The sequence shown here is derived from an EMBL/GenBank/DDBJ whole genome shotgun (WGS) entry which is preliminary data.</text>
</comment>
<dbReference type="Proteomes" id="UP000272471">
    <property type="component" value="Unassembled WGS sequence"/>
</dbReference>
<dbReference type="EMBL" id="LGLO01000027">
    <property type="protein sequence ID" value="KPC46008.1"/>
    <property type="molecule type" value="Genomic_DNA"/>
</dbReference>
<evidence type="ECO:0000313" key="6">
    <source>
        <dbReference type="Proteomes" id="UP000273536"/>
    </source>
</evidence>
<reference evidence="5 6" key="3">
    <citation type="submission" date="2018-08" db="EMBL/GenBank/DDBJ databases">
        <title>Recombination of ecologically and evolutionarily significant loci maintains genetic cohesion in the Pseudomonas syringae species complex.</title>
        <authorList>
            <person name="Dillon M."/>
            <person name="Thakur S."/>
            <person name="Almeida R.N.D."/>
            <person name="Weir B.S."/>
            <person name="Guttman D.S."/>
        </authorList>
    </citation>
    <scope>NUCLEOTIDE SEQUENCE [LARGE SCALE GENOMIC DNA]</scope>
    <source>
        <strain evidence="3 5">ICMP 4182</strain>
        <strain evidence="2 6">ICMP 6372</strain>
    </source>
</reference>
<evidence type="ECO:0000313" key="2">
    <source>
        <dbReference type="EMBL" id="RMO29927.1"/>
    </source>
</evidence>
<reference evidence="1 4" key="1">
    <citation type="submission" date="2015-07" db="EMBL/GenBank/DDBJ databases">
        <authorList>
            <person name="O'Brien H.E."/>
            <person name="Thakur S."/>
            <person name="Gong Y."/>
            <person name="Wang P.W."/>
            <person name="Guttman D.S."/>
        </authorList>
    </citation>
    <scope>NUCLEOTIDE SEQUENCE [LARGE SCALE GENOMIC DNA]</scope>
    <source>
        <strain evidence="1 4">BR1</strain>
    </source>
</reference>
<reference evidence="1 4" key="2">
    <citation type="submission" date="2015-10" db="EMBL/GenBank/DDBJ databases">
        <title>Comparative genomics and high-throughput reverse genetic screens identify a new phytobacterial MAMP and an Arabidopsis receptor required for immune elicitation.</title>
        <authorList>
            <person name="Mott G.A."/>
            <person name="Thakur S."/>
            <person name="Wang P.W."/>
            <person name="Desveaux D."/>
            <person name="Guttman D.S."/>
        </authorList>
    </citation>
    <scope>NUCLEOTIDE SEQUENCE [LARGE SCALE GENOMIC DNA]</scope>
    <source>
        <strain evidence="1 4">BR1</strain>
    </source>
</reference>
<accession>A0A3M4MC48</accession>
<dbReference type="RefSeq" id="WP_004663902.1">
    <property type="nucleotide sequence ID" value="NZ_LGLL01000073.1"/>
</dbReference>
<dbReference type="Proteomes" id="UP000037836">
    <property type="component" value="Unassembled WGS sequence"/>
</dbReference>
<protein>
    <submittedName>
        <fullName evidence="2">Uncharacterized protein</fullName>
    </submittedName>
</protein>